<dbReference type="PANTHER" id="PTHR47354">
    <property type="entry name" value="NADH OXIDOREDUCTASE HCR"/>
    <property type="match status" value="1"/>
</dbReference>
<dbReference type="Proteomes" id="UP000316905">
    <property type="component" value="Unassembled WGS sequence"/>
</dbReference>
<dbReference type="CDD" id="cd00207">
    <property type="entry name" value="fer2"/>
    <property type="match status" value="1"/>
</dbReference>
<organism evidence="3 4">
    <name type="scientific">Pseudomonas duriflava</name>
    <dbReference type="NCBI Taxonomy" id="459528"/>
    <lineage>
        <taxon>Bacteria</taxon>
        <taxon>Pseudomonadati</taxon>
        <taxon>Pseudomonadota</taxon>
        <taxon>Gammaproteobacteria</taxon>
        <taxon>Pseudomonadales</taxon>
        <taxon>Pseudomonadaceae</taxon>
        <taxon>Pseudomonas</taxon>
    </lineage>
</organism>
<reference evidence="3 4" key="1">
    <citation type="journal article" date="2015" name="Stand. Genomic Sci.">
        <title>Genomic Encyclopedia of Bacterial and Archaeal Type Strains, Phase III: the genomes of soil and plant-associated and newly described type strains.</title>
        <authorList>
            <person name="Whitman W.B."/>
            <person name="Woyke T."/>
            <person name="Klenk H.P."/>
            <person name="Zhou Y."/>
            <person name="Lilburn T.G."/>
            <person name="Beck B.J."/>
            <person name="De Vos P."/>
            <person name="Vandamme P."/>
            <person name="Eisen J.A."/>
            <person name="Garrity G."/>
            <person name="Hugenholtz P."/>
            <person name="Kyrpides N.C."/>
        </authorList>
    </citation>
    <scope>NUCLEOTIDE SEQUENCE [LARGE SCALE GENOMIC DNA]</scope>
    <source>
        <strain evidence="3 4">CGMCC 1.6858</strain>
    </source>
</reference>
<comment type="caution">
    <text evidence="3">The sequence shown here is derived from an EMBL/GenBank/DDBJ whole genome shotgun (WGS) entry which is preliminary data.</text>
</comment>
<dbReference type="NCBIfam" id="NF004317">
    <property type="entry name" value="PRK05713.1"/>
    <property type="match status" value="1"/>
</dbReference>
<dbReference type="RefSeq" id="WP_145136772.1">
    <property type="nucleotide sequence ID" value="NZ_VLKY01000001.1"/>
</dbReference>
<dbReference type="AlphaFoldDB" id="A0A562QPA1"/>
<accession>A0A562QPA1</accession>
<dbReference type="InterPro" id="IPR036010">
    <property type="entry name" value="2Fe-2S_ferredoxin-like_sf"/>
</dbReference>
<dbReference type="PROSITE" id="PS51384">
    <property type="entry name" value="FAD_FR"/>
    <property type="match status" value="1"/>
</dbReference>
<evidence type="ECO:0000313" key="4">
    <source>
        <dbReference type="Proteomes" id="UP000316905"/>
    </source>
</evidence>
<dbReference type="EMBL" id="VLKY01000001">
    <property type="protein sequence ID" value="TWI58525.1"/>
    <property type="molecule type" value="Genomic_DNA"/>
</dbReference>
<dbReference type="InterPro" id="IPR001041">
    <property type="entry name" value="2Fe-2S_ferredoxin-type"/>
</dbReference>
<dbReference type="OrthoDB" id="9806195at2"/>
<feature type="domain" description="2Fe-2S ferredoxin-type" evidence="1">
    <location>
        <begin position="2"/>
        <end position="88"/>
    </location>
</feature>
<dbReference type="Pfam" id="PF00111">
    <property type="entry name" value="Fer2"/>
    <property type="match status" value="1"/>
</dbReference>
<feature type="domain" description="FAD-binding FR-type" evidence="2">
    <location>
        <begin position="89"/>
        <end position="186"/>
    </location>
</feature>
<dbReference type="PROSITE" id="PS51085">
    <property type="entry name" value="2FE2S_FER_2"/>
    <property type="match status" value="1"/>
</dbReference>
<dbReference type="Pfam" id="PF00175">
    <property type="entry name" value="NAD_binding_1"/>
    <property type="match status" value="1"/>
</dbReference>
<dbReference type="InterPro" id="IPR017938">
    <property type="entry name" value="Riboflavin_synthase-like_b-brl"/>
</dbReference>
<dbReference type="Gene3D" id="3.10.20.30">
    <property type="match status" value="1"/>
</dbReference>
<dbReference type="InterPro" id="IPR012675">
    <property type="entry name" value="Beta-grasp_dom_sf"/>
</dbReference>
<dbReference type="InterPro" id="IPR039261">
    <property type="entry name" value="FNR_nucleotide-bd"/>
</dbReference>
<evidence type="ECO:0000313" key="3">
    <source>
        <dbReference type="EMBL" id="TWI58525.1"/>
    </source>
</evidence>
<name>A0A562QPA1_9PSED</name>
<proteinExistence type="predicted"/>
<dbReference type="SUPFAM" id="SSF52343">
    <property type="entry name" value="Ferredoxin reductase-like, C-terminal NADP-linked domain"/>
    <property type="match status" value="1"/>
</dbReference>
<dbReference type="InterPro" id="IPR050415">
    <property type="entry name" value="MRET"/>
</dbReference>
<dbReference type="InterPro" id="IPR017927">
    <property type="entry name" value="FAD-bd_FR_type"/>
</dbReference>
<evidence type="ECO:0000259" key="1">
    <source>
        <dbReference type="PROSITE" id="PS51085"/>
    </source>
</evidence>
<dbReference type="GO" id="GO:0016491">
    <property type="term" value="F:oxidoreductase activity"/>
    <property type="evidence" value="ECO:0007669"/>
    <property type="project" value="InterPro"/>
</dbReference>
<gene>
    <name evidence="3" type="ORF">IQ22_00231</name>
</gene>
<dbReference type="PANTHER" id="PTHR47354:SF3">
    <property type="entry name" value="OXIDOREDUCTASE-RELATED"/>
    <property type="match status" value="1"/>
</dbReference>
<dbReference type="SUPFAM" id="SSF54292">
    <property type="entry name" value="2Fe-2S ferredoxin-like"/>
    <property type="match status" value="1"/>
</dbReference>
<sequence length="315" mass="34712">MPEVRVGGKEWSADAGSTLLDSLLDAGLPVAYSCRAGSCQACKIRLIQGDLTDLQPEALTASARAEGWRLACQCQVHAPVEIALFDPARDALLAQVTYTQWLAENVLEICLESSQPLRYRAGQHVLLWNGDIARPYSFASVPNEDVGLSFHLDCSRPGTFCDAARRLRPGDPIRLGNLSDGALHYPVDAQEVPLLLIGSGTGMAPLWSIVREALRQEHLGPIRLVHRATERTGHYLREPFDDLAERYDHLTVEYLTAEQWPDWLKGLRLSSRQTLALACGGPSFIEAVSRRLFMAGLPKGRLLTDTYLSKALGQK</sequence>
<dbReference type="InterPro" id="IPR001433">
    <property type="entry name" value="OxRdtase_FAD/NAD-bd"/>
</dbReference>
<keyword evidence="4" id="KW-1185">Reference proteome</keyword>
<evidence type="ECO:0000259" key="2">
    <source>
        <dbReference type="PROSITE" id="PS51384"/>
    </source>
</evidence>
<dbReference type="Gene3D" id="2.40.30.10">
    <property type="entry name" value="Translation factors"/>
    <property type="match status" value="1"/>
</dbReference>
<protein>
    <submittedName>
        <fullName evidence="3">NAD(P)H-flavin reductase</fullName>
    </submittedName>
</protein>
<dbReference type="Gene3D" id="3.40.50.80">
    <property type="entry name" value="Nucleotide-binding domain of ferredoxin-NADP reductase (FNR) module"/>
    <property type="match status" value="1"/>
</dbReference>
<dbReference type="SUPFAM" id="SSF63380">
    <property type="entry name" value="Riboflavin synthase domain-like"/>
    <property type="match status" value="1"/>
</dbReference>
<dbReference type="GO" id="GO:0051536">
    <property type="term" value="F:iron-sulfur cluster binding"/>
    <property type="evidence" value="ECO:0007669"/>
    <property type="project" value="InterPro"/>
</dbReference>